<reference evidence="1 2" key="1">
    <citation type="journal article" date="2016" name="Biochim. Biophys. Acta">
        <title>Characterization of red-shifted phycobilisomes isolated from the chlorophyll f-containing cyanobacterium Halomicronema hongdechloris.</title>
        <authorList>
            <person name="Li Y."/>
            <person name="Lin Y."/>
            <person name="Garvey C.J."/>
            <person name="Birch D."/>
            <person name="Corkery R.W."/>
            <person name="Loughlin P.C."/>
            <person name="Scheer H."/>
            <person name="Willows R.D."/>
            <person name="Chen M."/>
        </authorList>
    </citation>
    <scope>NUCLEOTIDE SEQUENCE [LARGE SCALE GENOMIC DNA]</scope>
    <source>
        <strain evidence="1 2">C2206</strain>
    </source>
</reference>
<protein>
    <submittedName>
        <fullName evidence="1">Uncharacterized protein</fullName>
    </submittedName>
</protein>
<name>A0A1Z3HMP7_9CYAN</name>
<dbReference type="STRING" id="1641165.XM38_23605"/>
<dbReference type="InterPro" id="IPR027417">
    <property type="entry name" value="P-loop_NTPase"/>
</dbReference>
<dbReference type="Proteomes" id="UP000191901">
    <property type="component" value="Chromosome"/>
</dbReference>
<evidence type="ECO:0000313" key="2">
    <source>
        <dbReference type="Proteomes" id="UP000191901"/>
    </source>
</evidence>
<dbReference type="OrthoDB" id="7857741at2"/>
<proteinExistence type="predicted"/>
<keyword evidence="2" id="KW-1185">Reference proteome</keyword>
<accession>A0A1Z3HMP7</accession>
<dbReference type="AlphaFoldDB" id="A0A1Z3HMP7"/>
<evidence type="ECO:0000313" key="1">
    <source>
        <dbReference type="EMBL" id="ASC71568.1"/>
    </source>
</evidence>
<gene>
    <name evidence="1" type="ORF">XM38_025200</name>
</gene>
<dbReference type="SUPFAM" id="SSF52540">
    <property type="entry name" value="P-loop containing nucleoside triphosphate hydrolases"/>
    <property type="match status" value="1"/>
</dbReference>
<dbReference type="KEGG" id="hhg:XM38_025200"/>
<organism evidence="1 2">
    <name type="scientific">Halomicronema hongdechloris C2206</name>
    <dbReference type="NCBI Taxonomy" id="1641165"/>
    <lineage>
        <taxon>Bacteria</taxon>
        <taxon>Bacillati</taxon>
        <taxon>Cyanobacteriota</taxon>
        <taxon>Cyanophyceae</taxon>
        <taxon>Nodosilineales</taxon>
        <taxon>Nodosilineaceae</taxon>
        <taxon>Halomicronema</taxon>
    </lineage>
</organism>
<dbReference type="Gene3D" id="3.40.50.300">
    <property type="entry name" value="P-loop containing nucleotide triphosphate hydrolases"/>
    <property type="match status" value="1"/>
</dbReference>
<sequence>MSIFGVLNNNNNYSTSKTNFVVLSMPRSGSNYLCGLLNSHPDILCHHEVFHRDEIYYSLDHRDGDLNLGTIEERDQYSKKFIRKIWENNFGCSSVGFKIFPNQHKKAINFVINNHKIKKVILKRNNYFRSYTSYILAKKTGIYSNLKKSKSPNHKDKQTKIRVDLDDLDRYIISRNNFFRSVRNRLESTNQSFVEVSYEDLFGGNRISVHQNILNYICVKNSDLLKETHRKQNSSRYLSEIIDNFSDLSEKYQDSDLAEYLLN</sequence>
<dbReference type="EMBL" id="CP021983">
    <property type="protein sequence ID" value="ASC71568.1"/>
    <property type="molecule type" value="Genomic_DNA"/>
</dbReference>